<evidence type="ECO:0000313" key="1">
    <source>
        <dbReference type="EMBL" id="VTR27504.1"/>
    </source>
</evidence>
<sequence>MNDYGMIIETGTLRIQRLLPARSNASGPT</sequence>
<protein>
    <submittedName>
        <fullName evidence="1">Uncharacterized protein</fullName>
    </submittedName>
</protein>
<organism evidence="1">
    <name type="scientific">Serratia fonticola</name>
    <dbReference type="NCBI Taxonomy" id="47917"/>
    <lineage>
        <taxon>Bacteria</taxon>
        <taxon>Pseudomonadati</taxon>
        <taxon>Pseudomonadota</taxon>
        <taxon>Gammaproteobacteria</taxon>
        <taxon>Enterobacterales</taxon>
        <taxon>Yersiniaceae</taxon>
        <taxon>Serratia</taxon>
    </lineage>
</organism>
<accession>A0A4U9UDR1</accession>
<dbReference type="EMBL" id="CABEEZ010000053">
    <property type="protein sequence ID" value="VTR27504.1"/>
    <property type="molecule type" value="Genomic_DNA"/>
</dbReference>
<name>A0A4U9UDR1_SERFO</name>
<dbReference type="AlphaFoldDB" id="A0A4U9UDR1"/>
<proteinExistence type="predicted"/>
<gene>
    <name evidence="1" type="ORF">NCTC12965_02559</name>
</gene>
<reference evidence="1" key="1">
    <citation type="submission" date="2019-05" db="EMBL/GenBank/DDBJ databases">
        <authorList>
            <consortium name="Pathogen Informatics"/>
        </authorList>
    </citation>
    <scope>NUCLEOTIDE SEQUENCE [LARGE SCALE GENOMIC DNA]</scope>
    <source>
        <strain evidence="1">NCTC12965</strain>
    </source>
</reference>